<evidence type="ECO:0000256" key="4">
    <source>
        <dbReference type="PROSITE-ProRule" id="PRU00335"/>
    </source>
</evidence>
<evidence type="ECO:0000256" key="3">
    <source>
        <dbReference type="ARBA" id="ARBA00023163"/>
    </source>
</evidence>
<dbReference type="RefSeq" id="WP_072844894.1">
    <property type="nucleotide sequence ID" value="NZ_FNAB01000010.1"/>
</dbReference>
<dbReference type="AlphaFoldDB" id="A0A1G7AAQ8"/>
<gene>
    <name evidence="6" type="ORF">SAMN05444580_11089</name>
</gene>
<organism evidence="6 7">
    <name type="scientific">Rhodococcus tukisamuensis</name>
    <dbReference type="NCBI Taxonomy" id="168276"/>
    <lineage>
        <taxon>Bacteria</taxon>
        <taxon>Bacillati</taxon>
        <taxon>Actinomycetota</taxon>
        <taxon>Actinomycetes</taxon>
        <taxon>Mycobacteriales</taxon>
        <taxon>Nocardiaceae</taxon>
        <taxon>Rhodococcus</taxon>
    </lineage>
</organism>
<dbReference type="Proteomes" id="UP000199417">
    <property type="component" value="Unassembled WGS sequence"/>
</dbReference>
<keyword evidence="7" id="KW-1185">Reference proteome</keyword>
<evidence type="ECO:0000313" key="6">
    <source>
        <dbReference type="EMBL" id="SDE11135.1"/>
    </source>
</evidence>
<evidence type="ECO:0000259" key="5">
    <source>
        <dbReference type="PROSITE" id="PS50977"/>
    </source>
</evidence>
<dbReference type="InterPro" id="IPR001647">
    <property type="entry name" value="HTH_TetR"/>
</dbReference>
<dbReference type="STRING" id="168276.SAMN05444580_11089"/>
<dbReference type="Gene3D" id="1.10.10.60">
    <property type="entry name" value="Homeodomain-like"/>
    <property type="match status" value="1"/>
</dbReference>
<name>A0A1G7AAQ8_9NOCA</name>
<dbReference type="GO" id="GO:0003700">
    <property type="term" value="F:DNA-binding transcription factor activity"/>
    <property type="evidence" value="ECO:0007669"/>
    <property type="project" value="TreeGrafter"/>
</dbReference>
<feature type="domain" description="HTH tetR-type" evidence="5">
    <location>
        <begin position="29"/>
        <end position="89"/>
    </location>
</feature>
<keyword evidence="1" id="KW-0805">Transcription regulation</keyword>
<dbReference type="InterPro" id="IPR009057">
    <property type="entry name" value="Homeodomain-like_sf"/>
</dbReference>
<evidence type="ECO:0000256" key="1">
    <source>
        <dbReference type="ARBA" id="ARBA00023015"/>
    </source>
</evidence>
<dbReference type="GO" id="GO:0045892">
    <property type="term" value="P:negative regulation of DNA-templated transcription"/>
    <property type="evidence" value="ECO:0007669"/>
    <property type="project" value="InterPro"/>
</dbReference>
<dbReference type="EMBL" id="FNAB01000010">
    <property type="protein sequence ID" value="SDE11135.1"/>
    <property type="molecule type" value="Genomic_DNA"/>
</dbReference>
<dbReference type="PROSITE" id="PS50977">
    <property type="entry name" value="HTH_TETR_2"/>
    <property type="match status" value="1"/>
</dbReference>
<dbReference type="PANTHER" id="PTHR30055">
    <property type="entry name" value="HTH-TYPE TRANSCRIPTIONAL REGULATOR RUTR"/>
    <property type="match status" value="1"/>
</dbReference>
<dbReference type="Gene3D" id="1.10.357.10">
    <property type="entry name" value="Tetracycline Repressor, domain 2"/>
    <property type="match status" value="1"/>
</dbReference>
<dbReference type="GO" id="GO:0000976">
    <property type="term" value="F:transcription cis-regulatory region binding"/>
    <property type="evidence" value="ECO:0007669"/>
    <property type="project" value="TreeGrafter"/>
</dbReference>
<dbReference type="Pfam" id="PF02909">
    <property type="entry name" value="TetR_C_1"/>
    <property type="match status" value="1"/>
</dbReference>
<reference evidence="6 7" key="1">
    <citation type="submission" date="2016-10" db="EMBL/GenBank/DDBJ databases">
        <authorList>
            <person name="de Groot N.N."/>
        </authorList>
    </citation>
    <scope>NUCLEOTIDE SEQUENCE [LARGE SCALE GENOMIC DNA]</scope>
    <source>
        <strain evidence="6 7">JCM 11308</strain>
    </source>
</reference>
<accession>A0A1G7AAQ8</accession>
<dbReference type="InterPro" id="IPR050109">
    <property type="entry name" value="HTH-type_TetR-like_transc_reg"/>
</dbReference>
<dbReference type="InterPro" id="IPR004111">
    <property type="entry name" value="Repressor_TetR_C"/>
</dbReference>
<keyword evidence="2 4" id="KW-0238">DNA-binding</keyword>
<evidence type="ECO:0000313" key="7">
    <source>
        <dbReference type="Proteomes" id="UP000199417"/>
    </source>
</evidence>
<dbReference type="SUPFAM" id="SSF46689">
    <property type="entry name" value="Homeodomain-like"/>
    <property type="match status" value="1"/>
</dbReference>
<keyword evidence="3" id="KW-0804">Transcription</keyword>
<evidence type="ECO:0000256" key="2">
    <source>
        <dbReference type="ARBA" id="ARBA00023125"/>
    </source>
</evidence>
<proteinExistence type="predicted"/>
<feature type="DNA-binding region" description="H-T-H motif" evidence="4">
    <location>
        <begin position="52"/>
        <end position="71"/>
    </location>
</feature>
<dbReference type="SUPFAM" id="SSF48498">
    <property type="entry name" value="Tetracyclin repressor-like, C-terminal domain"/>
    <property type="match status" value="1"/>
</dbReference>
<dbReference type="PANTHER" id="PTHR30055:SF151">
    <property type="entry name" value="TRANSCRIPTIONAL REGULATORY PROTEIN"/>
    <property type="match status" value="1"/>
</dbReference>
<sequence length="269" mass="28537">MAAKKDVPTDPARTLALLWGLEGKAGRRGLSVDSIVAAGIALADAEGLDAVSMRRVAERLDVGAMSLYTHVPGKADLMDLMQDAALAGLYADLDEPARAPGGWRGGIEFVAERNWALYQRHPWMLHLAGARPVLGPNTSRKYEAELRPLDGIGLTDVEMDSVLTLVLAHVVGTARQLASVAATVEESGLTDAQWWGIVGPILDRVMDGEQFPVSGRVGTAAGTEFDAASDPIHALRFGLDRILDGVAELIGSRAHRDSASSRPDQSGAE</sequence>
<dbReference type="InterPro" id="IPR036271">
    <property type="entry name" value="Tet_transcr_reg_TetR-rel_C_sf"/>
</dbReference>
<dbReference type="Pfam" id="PF00440">
    <property type="entry name" value="TetR_N"/>
    <property type="match status" value="1"/>
</dbReference>
<protein>
    <submittedName>
        <fullName evidence="6">Regulatory protein, tetR family</fullName>
    </submittedName>
</protein>